<evidence type="ECO:0000256" key="2">
    <source>
        <dbReference type="ARBA" id="ARBA00023134"/>
    </source>
</evidence>
<dbReference type="GO" id="GO:0003924">
    <property type="term" value="F:GTPase activity"/>
    <property type="evidence" value="ECO:0007669"/>
    <property type="project" value="InterPro"/>
</dbReference>
<feature type="compositionally biased region" description="Basic and acidic residues" evidence="3">
    <location>
        <begin position="118"/>
        <end position="138"/>
    </location>
</feature>
<keyword evidence="5" id="KW-1185">Reference proteome</keyword>
<dbReference type="Pfam" id="PF00025">
    <property type="entry name" value="Arf"/>
    <property type="match status" value="1"/>
</dbReference>
<comment type="caution">
    <text evidence="4">The sequence shown here is derived from an EMBL/GenBank/DDBJ whole genome shotgun (WGS) entry which is preliminary data.</text>
</comment>
<feature type="compositionally biased region" description="Basic and acidic residues" evidence="3">
    <location>
        <begin position="162"/>
        <end position="175"/>
    </location>
</feature>
<dbReference type="GO" id="GO:0005525">
    <property type="term" value="F:GTP binding"/>
    <property type="evidence" value="ECO:0007669"/>
    <property type="project" value="UniProtKB-KW"/>
</dbReference>
<evidence type="ECO:0000313" key="5">
    <source>
        <dbReference type="Proteomes" id="UP000023152"/>
    </source>
</evidence>
<name>X6NIM8_RETFI</name>
<dbReference type="InterPro" id="IPR006689">
    <property type="entry name" value="Small_GTPase_ARF/SAR"/>
</dbReference>
<keyword evidence="1" id="KW-0547">Nucleotide-binding</keyword>
<feature type="non-terminal residue" evidence="4">
    <location>
        <position position="192"/>
    </location>
</feature>
<reference evidence="4 5" key="1">
    <citation type="journal article" date="2013" name="Curr. Biol.">
        <title>The Genome of the Foraminiferan Reticulomyxa filosa.</title>
        <authorList>
            <person name="Glockner G."/>
            <person name="Hulsmann N."/>
            <person name="Schleicher M."/>
            <person name="Noegel A.A."/>
            <person name="Eichinger L."/>
            <person name="Gallinger C."/>
            <person name="Pawlowski J."/>
            <person name="Sierra R."/>
            <person name="Euteneuer U."/>
            <person name="Pillet L."/>
            <person name="Moustafa A."/>
            <person name="Platzer M."/>
            <person name="Groth M."/>
            <person name="Szafranski K."/>
            <person name="Schliwa M."/>
        </authorList>
    </citation>
    <scope>NUCLEOTIDE SEQUENCE [LARGE SCALE GENOMIC DNA]</scope>
</reference>
<sequence>MFHRNNEQVDFCVLFLGLDGSGKTSILNTLRFRNNKRVNTKLTKCEPTVGYDSHYLFYHETTFDRKKEEKRASYKPTGTRKRERKKKEENEAKVEIKTETNDDEANIENVAISKRERRSAYVEDIREMETEEKEKKKEEEEEKKEEEEETSSKKTQVLGNEPQHKREENKEKEVTTEANGSSYEIQLKPGLE</sequence>
<feature type="region of interest" description="Disordered" evidence="3">
    <location>
        <begin position="66"/>
        <end position="192"/>
    </location>
</feature>
<dbReference type="SUPFAM" id="SSF52540">
    <property type="entry name" value="P-loop containing nucleoside triphosphate hydrolases"/>
    <property type="match status" value="1"/>
</dbReference>
<evidence type="ECO:0000256" key="3">
    <source>
        <dbReference type="SAM" id="MobiDB-lite"/>
    </source>
</evidence>
<gene>
    <name evidence="4" type="ORF">RFI_11933</name>
</gene>
<evidence type="ECO:0000256" key="1">
    <source>
        <dbReference type="ARBA" id="ARBA00022741"/>
    </source>
</evidence>
<feature type="compositionally biased region" description="Acidic residues" evidence="3">
    <location>
        <begin position="139"/>
        <end position="149"/>
    </location>
</feature>
<dbReference type="EMBL" id="ASPP01008691">
    <property type="protein sequence ID" value="ETO25202.1"/>
    <property type="molecule type" value="Genomic_DNA"/>
</dbReference>
<dbReference type="Proteomes" id="UP000023152">
    <property type="component" value="Unassembled WGS sequence"/>
</dbReference>
<feature type="compositionally biased region" description="Basic and acidic residues" evidence="3">
    <location>
        <begin position="86"/>
        <end position="100"/>
    </location>
</feature>
<dbReference type="InterPro" id="IPR027417">
    <property type="entry name" value="P-loop_NTPase"/>
</dbReference>
<proteinExistence type="predicted"/>
<evidence type="ECO:0000313" key="4">
    <source>
        <dbReference type="EMBL" id="ETO25202.1"/>
    </source>
</evidence>
<protein>
    <submittedName>
        <fullName evidence="4">Erythrocyte binding protein</fullName>
    </submittedName>
</protein>
<accession>X6NIM8</accession>
<dbReference type="AlphaFoldDB" id="X6NIM8"/>
<dbReference type="Gene3D" id="3.40.50.300">
    <property type="entry name" value="P-loop containing nucleotide triphosphate hydrolases"/>
    <property type="match status" value="1"/>
</dbReference>
<keyword evidence="2" id="KW-0342">GTP-binding</keyword>
<organism evidence="4 5">
    <name type="scientific">Reticulomyxa filosa</name>
    <dbReference type="NCBI Taxonomy" id="46433"/>
    <lineage>
        <taxon>Eukaryota</taxon>
        <taxon>Sar</taxon>
        <taxon>Rhizaria</taxon>
        <taxon>Retaria</taxon>
        <taxon>Foraminifera</taxon>
        <taxon>Monothalamids</taxon>
        <taxon>Reticulomyxidae</taxon>
        <taxon>Reticulomyxa</taxon>
    </lineage>
</organism>